<evidence type="ECO:0000313" key="1">
    <source>
        <dbReference type="EMBL" id="RRT58373.1"/>
    </source>
</evidence>
<comment type="caution">
    <text evidence="1">The sequence shown here is derived from an EMBL/GenBank/DDBJ whole genome shotgun (WGS) entry which is preliminary data.</text>
</comment>
<protein>
    <submittedName>
        <fullName evidence="1">Uncharacterized protein</fullName>
    </submittedName>
</protein>
<proteinExistence type="predicted"/>
<dbReference type="Proteomes" id="UP000287651">
    <property type="component" value="Unassembled WGS sequence"/>
</dbReference>
<gene>
    <name evidence="1" type="ORF">B296_00016517</name>
</gene>
<accession>A0A426Z341</accession>
<dbReference type="EMBL" id="AMZH03008720">
    <property type="protein sequence ID" value="RRT58373.1"/>
    <property type="molecule type" value="Genomic_DNA"/>
</dbReference>
<sequence length="76" mass="8153">MWEQGWLPGTSRVADDVRCTHVMGILVRADDAFTRPRCRHSGSPVVDAAVTGGCRSRSEVCVDAKDAYLDGSASLS</sequence>
<dbReference type="AlphaFoldDB" id="A0A426Z341"/>
<reference evidence="1 2" key="1">
    <citation type="journal article" date="2014" name="Agronomy (Basel)">
        <title>A Draft Genome Sequence for Ensete ventricosum, the Drought-Tolerant Tree Against Hunger.</title>
        <authorList>
            <person name="Harrison J."/>
            <person name="Moore K.A."/>
            <person name="Paszkiewicz K."/>
            <person name="Jones T."/>
            <person name="Grant M."/>
            <person name="Ambacheew D."/>
            <person name="Muzemil S."/>
            <person name="Studholme D.J."/>
        </authorList>
    </citation>
    <scope>NUCLEOTIDE SEQUENCE [LARGE SCALE GENOMIC DNA]</scope>
</reference>
<name>A0A426Z341_ENSVE</name>
<organism evidence="1 2">
    <name type="scientific">Ensete ventricosum</name>
    <name type="common">Abyssinian banana</name>
    <name type="synonym">Musa ensete</name>
    <dbReference type="NCBI Taxonomy" id="4639"/>
    <lineage>
        <taxon>Eukaryota</taxon>
        <taxon>Viridiplantae</taxon>
        <taxon>Streptophyta</taxon>
        <taxon>Embryophyta</taxon>
        <taxon>Tracheophyta</taxon>
        <taxon>Spermatophyta</taxon>
        <taxon>Magnoliopsida</taxon>
        <taxon>Liliopsida</taxon>
        <taxon>Zingiberales</taxon>
        <taxon>Musaceae</taxon>
        <taxon>Ensete</taxon>
    </lineage>
</organism>
<evidence type="ECO:0000313" key="2">
    <source>
        <dbReference type="Proteomes" id="UP000287651"/>
    </source>
</evidence>